<evidence type="ECO:0008006" key="5">
    <source>
        <dbReference type="Google" id="ProtNLM"/>
    </source>
</evidence>
<gene>
    <name evidence="1" type="ORF">CDG81_17005</name>
    <name evidence="2" type="ORF">IL38_23100</name>
</gene>
<dbReference type="Proteomes" id="UP000029737">
    <property type="component" value="Unassembled WGS sequence"/>
</dbReference>
<dbReference type="HOGENOM" id="CLU_151874_0_0_11"/>
<reference evidence="1 4" key="2">
    <citation type="submission" date="2017-08" db="EMBL/GenBank/DDBJ databases">
        <title>The complete genome sequence of moderately halophilic actinomycete Actinopolyspora erythraea YIM 90600, the producer of novel erythromycin, novel actinopolysporins A-C and tubercidin.</title>
        <authorList>
            <person name="Yin M."/>
            <person name="Tang S."/>
        </authorList>
    </citation>
    <scope>NUCLEOTIDE SEQUENCE [LARGE SCALE GENOMIC DNA]</scope>
    <source>
        <strain evidence="1 4">YIM 90600</strain>
    </source>
</reference>
<dbReference type="EMBL" id="CP022752">
    <property type="protein sequence ID" value="ASU79688.1"/>
    <property type="molecule type" value="Genomic_DNA"/>
</dbReference>
<reference evidence="2 3" key="1">
    <citation type="journal article" date="2014" name="PLoS ONE">
        <title>Identification and Characterization of a New Erythromycin Biosynthetic Gene Cluster in Actinopolyspora erythraea YIM90600, a Novel Erythronolide-Producing Halophilic Actinomycete Isolated from Salt Field.</title>
        <authorList>
            <person name="Chen D."/>
            <person name="Feng J."/>
            <person name="Huang L."/>
            <person name="Zhang Q."/>
            <person name="Wu J."/>
            <person name="Zhu X."/>
            <person name="Duan Y."/>
            <person name="Xu Z."/>
        </authorList>
    </citation>
    <scope>NUCLEOTIDE SEQUENCE [LARGE SCALE GENOMIC DNA]</scope>
    <source>
        <strain evidence="2 3">YIM90600</strain>
    </source>
</reference>
<evidence type="ECO:0000313" key="1">
    <source>
        <dbReference type="EMBL" id="ASU79688.1"/>
    </source>
</evidence>
<dbReference type="AlphaFoldDB" id="A0A099D0P9"/>
<dbReference type="InterPro" id="IPR037883">
    <property type="entry name" value="Knr4/Smi1-like_sf"/>
</dbReference>
<dbReference type="SUPFAM" id="SSF160631">
    <property type="entry name" value="SMI1/KNR4-like"/>
    <property type="match status" value="1"/>
</dbReference>
<accession>A0A099D0P9</accession>
<dbReference type="eggNOG" id="ENOG5032WIZ">
    <property type="taxonomic scope" value="Bacteria"/>
</dbReference>
<keyword evidence="3" id="KW-1185">Reference proteome</keyword>
<dbReference type="OrthoDB" id="6058590at2"/>
<evidence type="ECO:0000313" key="3">
    <source>
        <dbReference type="Proteomes" id="UP000029737"/>
    </source>
</evidence>
<organism evidence="1 4">
    <name type="scientific">Actinopolyspora erythraea</name>
    <dbReference type="NCBI Taxonomy" id="414996"/>
    <lineage>
        <taxon>Bacteria</taxon>
        <taxon>Bacillati</taxon>
        <taxon>Actinomycetota</taxon>
        <taxon>Actinomycetes</taxon>
        <taxon>Actinopolysporales</taxon>
        <taxon>Actinopolysporaceae</taxon>
        <taxon>Actinopolyspora</taxon>
    </lineage>
</organism>
<proteinExistence type="predicted"/>
<dbReference type="EMBL" id="JPMV01000044">
    <property type="protein sequence ID" value="KGI79496.1"/>
    <property type="molecule type" value="Genomic_DNA"/>
</dbReference>
<dbReference type="KEGG" id="aey:CDG81_17005"/>
<evidence type="ECO:0000313" key="2">
    <source>
        <dbReference type="EMBL" id="KGI79496.1"/>
    </source>
</evidence>
<name>A0A099D0P9_9ACTN</name>
<dbReference type="Proteomes" id="UP000215043">
    <property type="component" value="Chromosome"/>
</dbReference>
<sequence>MDGKSVANLLSPECLPGGFTYPREFVRVVELGLTDLEPWLVLEGEGLMERYAGLRKRYPGRNVIPFARRIDNDDIACWDLDRDARVVIVHDFASPGWERQGEFESFYDWLRRAVEDLIEYDT</sequence>
<evidence type="ECO:0000313" key="4">
    <source>
        <dbReference type="Proteomes" id="UP000215043"/>
    </source>
</evidence>
<protein>
    <recommendedName>
        <fullName evidence="5">SMI1/KNR4 family protein</fullName>
    </recommendedName>
</protein>